<reference evidence="3" key="2">
    <citation type="journal article" date="2022" name="Microbiol. Resour. Announc.">
        <title>Metagenome Sequencing to Explore Phylogenomics of Terrestrial Cyanobacteria.</title>
        <authorList>
            <person name="Ward R.D."/>
            <person name="Stajich J.E."/>
            <person name="Johansen J.R."/>
            <person name="Huntemann M."/>
            <person name="Clum A."/>
            <person name="Foster B."/>
            <person name="Foster B."/>
            <person name="Roux S."/>
            <person name="Palaniappan K."/>
            <person name="Varghese N."/>
            <person name="Mukherjee S."/>
            <person name="Reddy T.B.K."/>
            <person name="Daum C."/>
            <person name="Copeland A."/>
            <person name="Chen I.A."/>
            <person name="Ivanova N.N."/>
            <person name="Kyrpides N.C."/>
            <person name="Shapiro N."/>
            <person name="Eloe-Fadrosh E.A."/>
            <person name="Pietrasiak N."/>
        </authorList>
    </citation>
    <scope>NUCLEOTIDE SEQUENCE</scope>
    <source>
        <strain evidence="3">GSE-TBD4-15B</strain>
    </source>
</reference>
<dbReference type="AlphaFoldDB" id="A0A951PER8"/>
<protein>
    <submittedName>
        <fullName evidence="3">WecB/TagA/CpsF family glycosyltransferase</fullName>
    </submittedName>
</protein>
<proteinExistence type="predicted"/>
<evidence type="ECO:0000256" key="1">
    <source>
        <dbReference type="ARBA" id="ARBA00022676"/>
    </source>
</evidence>
<dbReference type="NCBIfam" id="TIGR00696">
    <property type="entry name" value="wecG_tagA_cpsF"/>
    <property type="match status" value="1"/>
</dbReference>
<evidence type="ECO:0000313" key="4">
    <source>
        <dbReference type="Proteomes" id="UP000707356"/>
    </source>
</evidence>
<name>A0A951PER8_9CYAN</name>
<evidence type="ECO:0000256" key="2">
    <source>
        <dbReference type="ARBA" id="ARBA00022679"/>
    </source>
</evidence>
<sequence length="268" mass="30273">MINQGKHSVLGINVHAVDYDFAVSTVLAAAEQHRPCAVSALAVHGVMTGLFDPVHARRLNGLDLVVPDGQPVRGALWFLHGKQLPDRVYGPNLTLKVAEAIAERNLSLYLYGSRPEVLADLVANLKRRFPTLKIAGQEPSKFRRLSELERSELVERIHRSGADCVLLGLGCPRQEVWAYEYRDRLNLPILAVGAAFDFFAGNLPQAPKILQDYSLEWLFRLIQEPKRLWQRYLVLNPLYLWNIGLQYLRLKPFPSQMPQGDEPVESFG</sequence>
<evidence type="ECO:0000313" key="3">
    <source>
        <dbReference type="EMBL" id="MBW4467860.1"/>
    </source>
</evidence>
<gene>
    <name evidence="3" type="ORF">KME07_20735</name>
</gene>
<dbReference type="PANTHER" id="PTHR34136:SF1">
    <property type="entry name" value="UDP-N-ACETYL-D-MANNOSAMINURONIC ACID TRANSFERASE"/>
    <property type="match status" value="1"/>
</dbReference>
<dbReference type="PANTHER" id="PTHR34136">
    <property type="match status" value="1"/>
</dbReference>
<dbReference type="GO" id="GO:0016758">
    <property type="term" value="F:hexosyltransferase activity"/>
    <property type="evidence" value="ECO:0007669"/>
    <property type="project" value="TreeGrafter"/>
</dbReference>
<dbReference type="Pfam" id="PF03808">
    <property type="entry name" value="Glyco_tran_WecG"/>
    <property type="match status" value="1"/>
</dbReference>
<dbReference type="Proteomes" id="UP000707356">
    <property type="component" value="Unassembled WGS sequence"/>
</dbReference>
<dbReference type="CDD" id="cd06533">
    <property type="entry name" value="Glyco_transf_WecG_TagA"/>
    <property type="match status" value="1"/>
</dbReference>
<keyword evidence="1" id="KW-0328">Glycosyltransferase</keyword>
<accession>A0A951PER8</accession>
<keyword evidence="2" id="KW-0808">Transferase</keyword>
<dbReference type="InterPro" id="IPR004629">
    <property type="entry name" value="WecG_TagA_CpsF"/>
</dbReference>
<reference evidence="3" key="1">
    <citation type="submission" date="2021-05" db="EMBL/GenBank/DDBJ databases">
        <authorList>
            <person name="Pietrasiak N."/>
            <person name="Ward R."/>
            <person name="Stajich J.E."/>
            <person name="Kurbessoian T."/>
        </authorList>
    </citation>
    <scope>NUCLEOTIDE SEQUENCE</scope>
    <source>
        <strain evidence="3">GSE-TBD4-15B</strain>
    </source>
</reference>
<comment type="caution">
    <text evidence="3">The sequence shown here is derived from an EMBL/GenBank/DDBJ whole genome shotgun (WGS) entry which is preliminary data.</text>
</comment>
<dbReference type="EMBL" id="JAHHHV010000081">
    <property type="protein sequence ID" value="MBW4467860.1"/>
    <property type="molecule type" value="Genomic_DNA"/>
</dbReference>
<organism evidence="3 4">
    <name type="scientific">Pegethrix bostrychoides GSE-TBD4-15B</name>
    <dbReference type="NCBI Taxonomy" id="2839662"/>
    <lineage>
        <taxon>Bacteria</taxon>
        <taxon>Bacillati</taxon>
        <taxon>Cyanobacteriota</taxon>
        <taxon>Cyanophyceae</taxon>
        <taxon>Oculatellales</taxon>
        <taxon>Oculatellaceae</taxon>
        <taxon>Pegethrix</taxon>
    </lineage>
</organism>